<feature type="transmembrane region" description="Helical" evidence="1">
    <location>
        <begin position="81"/>
        <end position="102"/>
    </location>
</feature>
<reference evidence="3" key="1">
    <citation type="submission" date="2007-07" db="EMBL/GenBank/DDBJ databases">
        <title>Complete genome sequence of Campylobacter hominis ATCC BAA-381, a commensal isolated from the human gastrointestinal tract.</title>
        <authorList>
            <person name="Fouts D.E."/>
            <person name="Mongodin E.F."/>
            <person name="Puiu D."/>
            <person name="Sebastian Y."/>
            <person name="Miller W.G."/>
            <person name="Mandrell R.E."/>
            <person name="Nelson K.E."/>
        </authorList>
    </citation>
    <scope>NUCLEOTIDE SEQUENCE [LARGE SCALE GENOMIC DNA]</scope>
    <source>
        <strain evidence="3">ATCC BAA-381 / LMG 19568 / NCTC 13146 / CH001A</strain>
    </source>
</reference>
<protein>
    <submittedName>
        <fullName evidence="2">Uncharacterized protein</fullName>
    </submittedName>
</protein>
<keyword evidence="1" id="KW-1133">Transmembrane helix</keyword>
<organism evidence="2 3">
    <name type="scientific">Campylobacter hominis (strain ATCC BAA-381 / DSM 21671 / CCUG 45161 / LMG 19568 / NCTC 13146 / CH001A)</name>
    <dbReference type="NCBI Taxonomy" id="360107"/>
    <lineage>
        <taxon>Bacteria</taxon>
        <taxon>Pseudomonadati</taxon>
        <taxon>Campylobacterota</taxon>
        <taxon>Epsilonproteobacteria</taxon>
        <taxon>Campylobacterales</taxon>
        <taxon>Campylobacteraceae</taxon>
        <taxon>Campylobacter</taxon>
    </lineage>
</organism>
<dbReference type="OrthoDB" id="5343740at2"/>
<dbReference type="EMBL" id="CP000776">
    <property type="protein sequence ID" value="ABS51132.1"/>
    <property type="molecule type" value="Genomic_DNA"/>
</dbReference>
<gene>
    <name evidence="2" type="ordered locus">CHAB381_1084</name>
</gene>
<keyword evidence="1" id="KW-0812">Transmembrane</keyword>
<dbReference type="RefSeq" id="WP_012108940.1">
    <property type="nucleotide sequence ID" value="NC_009714.1"/>
</dbReference>
<accession>A7I2A1</accession>
<name>A7I2A1_CAMHC</name>
<evidence type="ECO:0000313" key="2">
    <source>
        <dbReference type="EMBL" id="ABS51132.1"/>
    </source>
</evidence>
<dbReference type="KEGG" id="cha:CHAB381_1084"/>
<keyword evidence="3" id="KW-1185">Reference proteome</keyword>
<keyword evidence="1" id="KW-0472">Membrane</keyword>
<dbReference type="HOGENOM" id="CLU_137803_0_0_7"/>
<dbReference type="STRING" id="360107.CHAB381_1084"/>
<evidence type="ECO:0000256" key="1">
    <source>
        <dbReference type="SAM" id="Phobius"/>
    </source>
</evidence>
<sequence length="163" mass="19062">MCSKLKEKMIKNMFVVSKKPVLLRDLLEANATFNEGMLVDPSKLNFKFLYGRSYIIFAIICIVILIPLIAISHHIFEKINFHFSIIAAVIFTSAVFICFDIFKAWARRELTRELIKKAWANHFPYFAYEKYSETVEKIYDEALKNDIPKRDLEQYVLGKLVNA</sequence>
<proteinExistence type="predicted"/>
<feature type="transmembrane region" description="Helical" evidence="1">
    <location>
        <begin position="54"/>
        <end position="75"/>
    </location>
</feature>
<dbReference type="eggNOG" id="ENOG50318BT">
    <property type="taxonomic scope" value="Bacteria"/>
</dbReference>
<evidence type="ECO:0000313" key="3">
    <source>
        <dbReference type="Proteomes" id="UP000002407"/>
    </source>
</evidence>
<dbReference type="Proteomes" id="UP000002407">
    <property type="component" value="Chromosome"/>
</dbReference>
<dbReference type="AlphaFoldDB" id="A7I2A1"/>